<dbReference type="Gene3D" id="2.60.40.690">
    <property type="entry name" value="Alpha-macroglobulin, receptor-binding domain"/>
    <property type="match status" value="1"/>
</dbReference>
<feature type="domain" description="Alpha-2-macroglobulin bait region" evidence="6">
    <location>
        <begin position="522"/>
        <end position="660"/>
    </location>
</feature>
<keyword evidence="9" id="KW-1185">Reference proteome</keyword>
<dbReference type="Pfam" id="PF17791">
    <property type="entry name" value="MG3"/>
    <property type="match status" value="1"/>
</dbReference>
<dbReference type="RefSeq" id="XP_055893081.1">
    <property type="nucleotide sequence ID" value="XM_056037106.1"/>
</dbReference>
<dbReference type="SMART" id="SM01360">
    <property type="entry name" value="A2M"/>
    <property type="match status" value="1"/>
</dbReference>
<evidence type="ECO:0000259" key="6">
    <source>
        <dbReference type="SMART" id="SM01359"/>
    </source>
</evidence>
<evidence type="ECO:0000256" key="3">
    <source>
        <dbReference type="ARBA" id="ARBA00023157"/>
    </source>
</evidence>
<dbReference type="Gene3D" id="2.60.40.10">
    <property type="entry name" value="Immunoglobulins"/>
    <property type="match status" value="1"/>
</dbReference>
<dbReference type="InterPro" id="IPR050473">
    <property type="entry name" value="A2M/Complement_sys"/>
</dbReference>
<dbReference type="SMART" id="SM01359">
    <property type="entry name" value="A2M_N_2"/>
    <property type="match status" value="1"/>
</dbReference>
<feature type="signal peptide" evidence="5">
    <location>
        <begin position="1"/>
        <end position="22"/>
    </location>
</feature>
<dbReference type="Gene3D" id="1.50.10.20">
    <property type="match status" value="1"/>
</dbReference>
<dbReference type="InterPro" id="IPR011625">
    <property type="entry name" value="A2M_N_BRD"/>
</dbReference>
<feature type="chain" id="PRO_5040910764" evidence="5">
    <location>
        <begin position="23"/>
        <end position="1532"/>
    </location>
</feature>
<dbReference type="Pfam" id="PF07703">
    <property type="entry name" value="A2M_BRD"/>
    <property type="match status" value="1"/>
</dbReference>
<dbReference type="Gene3D" id="2.60.40.1930">
    <property type="match status" value="2"/>
</dbReference>
<dbReference type="Proteomes" id="UP001165740">
    <property type="component" value="Chromosome 8"/>
</dbReference>
<dbReference type="InterPro" id="IPR001599">
    <property type="entry name" value="Macroglobln_a2"/>
</dbReference>
<evidence type="ECO:0000259" key="7">
    <source>
        <dbReference type="SMART" id="SM01360"/>
    </source>
</evidence>
<feature type="domain" description="Alpha-2-macroglobulin" evidence="7">
    <location>
        <begin position="772"/>
        <end position="865"/>
    </location>
</feature>
<dbReference type="PROSITE" id="PS00477">
    <property type="entry name" value="ALPHA_2_MACROGLOBULIN"/>
    <property type="match status" value="1"/>
</dbReference>
<name>A0A9W3B0U6_BIOGL</name>
<dbReference type="InterPro" id="IPR013783">
    <property type="entry name" value="Ig-like_fold"/>
</dbReference>
<dbReference type="SUPFAM" id="SSF48239">
    <property type="entry name" value="Terpenoid cyclases/Protein prenyltransferases"/>
    <property type="match status" value="1"/>
</dbReference>
<dbReference type="PANTHER" id="PTHR11412">
    <property type="entry name" value="MACROGLOBULIN / COMPLEMENT"/>
    <property type="match status" value="1"/>
</dbReference>
<dbReference type="FunFam" id="2.60.40.1930:FF:000001">
    <property type="entry name" value="CD109 isoform 3"/>
    <property type="match status" value="1"/>
</dbReference>
<keyword evidence="2" id="KW-0882">Thioester bond</keyword>
<dbReference type="SUPFAM" id="SSF49410">
    <property type="entry name" value="Alpha-macroglobulin receptor domain"/>
    <property type="match status" value="1"/>
</dbReference>
<dbReference type="Pfam" id="PF00207">
    <property type="entry name" value="A2M"/>
    <property type="match status" value="1"/>
</dbReference>
<dbReference type="InterPro" id="IPR041555">
    <property type="entry name" value="MG3"/>
</dbReference>
<dbReference type="Pfam" id="PF07678">
    <property type="entry name" value="TED_complement"/>
    <property type="match status" value="1"/>
</dbReference>
<dbReference type="InterPro" id="IPR008930">
    <property type="entry name" value="Terpenoid_cyclase/PrenylTrfase"/>
</dbReference>
<keyword evidence="4" id="KW-0325">Glycoprotein</keyword>
<dbReference type="OrthoDB" id="6105705at2759"/>
<dbReference type="Gene3D" id="6.20.50.160">
    <property type="match status" value="1"/>
</dbReference>
<dbReference type="InterPro" id="IPR019742">
    <property type="entry name" value="MacrogloblnA2_CS"/>
</dbReference>
<proteinExistence type="predicted"/>
<gene>
    <name evidence="10" type="primary">LOC106054556</name>
</gene>
<evidence type="ECO:0000313" key="9">
    <source>
        <dbReference type="Proteomes" id="UP001165740"/>
    </source>
</evidence>
<dbReference type="PANTHER" id="PTHR11412:SF136">
    <property type="entry name" value="CD109 ANTIGEN"/>
    <property type="match status" value="1"/>
</dbReference>
<protein>
    <submittedName>
        <fullName evidence="10">CD109 antigen-like isoform X1</fullName>
    </submittedName>
</protein>
<evidence type="ECO:0000256" key="5">
    <source>
        <dbReference type="SAM" id="SignalP"/>
    </source>
</evidence>
<dbReference type="GeneID" id="106054556"/>
<accession>A0A9W3B0U6</accession>
<sequence>MNQIWLAAAFLAAAIVHFPAQCQLVPIQDESTTPLPLKNATYWMTVSSTVRQGQPLEFRGQILVGSDPVSVTVTLLNGEGTKTLKTSPAITLSPGAVQSFKVDVPENIMDLSGEEYLYQIKVQMVGKGKTVNFKEEVLLTYESKSFFTFIQTDKAMYKPGQTVKFRVLSMTPDLKVIRDNSNDIIIEDSNKNKIRQWQGVKDPNGRGVMELSLKIAKQVVFGDWTITVKTKGTETLKTFTVQEYKLPKYEVMITTPPFGIISDPVLPITVKAIYTFGQPVSKGTVDVVITLVYSLKPEIKISGLLNKDGEFTLQVSSKQLLGLVSNGQTDLNYQSFKINANVTETDTGRNEGSSVTIIYYKTPLQLTFLGISPNNFKPGLGYTAYLEVKKKDDTLFTLAEASQIRLLINVTYTVQLNKEEMAQREKELNISKSNIDNTSGTDEKQLLIRPGFIPYYDKTKTLILTINDPIRTVPDNGLIPINLDIPMEAESVSIEVNGLEPFAAEKAYKSVSKMKSPTGTYLQLKVPTETPKVGSTIKVTAVATEVITKLNFQVYSKGQLLLSEIINNPQSNTKSVEYSFTISQAMAPTLTIIAFFMKAENSEFVVDSLSIGVDGLFQKPITVEFSKTQVKPGEKVDVTIKAESDSIVYLLGVDKSVQLLKSGNDITQAMVQEELMGYGTSGDYGMWRFMFFCGWPSYFGGTDAKSILSSAGVHIITDGLVYKSAFDNSFATDSGDLEMQKHFEYDLMTAAPDSNMEGFAPADKVRKNFPETWLWEISYITTDSNGQVTLSVTAPDTITTWVVTAFSAHPVYGLSIVKESANLTTFRDLFVSLDLPISIIRNENFCFVATVFCYNKEEIPVLLTLDKSDNFSNIHVKVENGQVILSKESLHYSHFLGYLAERDISSVKFCFMPTALGDIPLRVSALTNIPGLSDAMEQIITVKPEGAARSTSNSYLIDMATGRWEMNVTVKFPAATVTGSETIIFNTAGNLLGPMFDNLDDLLKKPYGCGEQNMLNFAPNIFLLEFLFSTNKNRSVAMEKAKDNMLIGYQKEITYEHSNTGGFSAFGHHEGSKDSASSWLTSFVVKCFAIAFQLDAAQGNVITIEKEIIQRSVRFMISQQNLNGSFTEKGKVFHKEMQGGSAEGEALTAYTVIALYEAQKVFASGDSIVANISQSIKLGVDFLVRRLPFLTDPYDICIVTYTLHLVNDNNKETAFNKMQSIAITGDGLRYWKRATPAESNIAKYEWTASADSISIEMTSYALLVYAFREIANTEGLPIVRWITNHRGPNGGFISTQDTVIGLQALARVAAKIYSNEDIPITLAVSYESKGQLVKEIIKINKSNEMLLQSVDINYKDEQPNFVNIVATTDSGKTGPSTVIAEIVLGYNILAETSAKFYDMSHTLDKLSAGFVLTILIKTTKDSSSMCILEVDIPPGFTPDSDALKLNKAISLSEILGDVLAIYFNTDMITTKETPVKIFMVSTGGVLTKSQPRMYRVYDYYTPDRELSKNYLLEDTDFCTAAPDVGGCQYRQK</sequence>
<dbReference type="InterPro" id="IPR036595">
    <property type="entry name" value="A-macroglobulin_rcpt-bd_sf"/>
</dbReference>
<feature type="domain" description="Alpha-macroglobulin receptor-binding" evidence="8">
    <location>
        <begin position="1423"/>
        <end position="1510"/>
    </location>
</feature>
<dbReference type="Pfam" id="PF01835">
    <property type="entry name" value="MG2"/>
    <property type="match status" value="1"/>
</dbReference>
<evidence type="ECO:0000256" key="2">
    <source>
        <dbReference type="ARBA" id="ARBA00022966"/>
    </source>
</evidence>
<dbReference type="InterPro" id="IPR009048">
    <property type="entry name" value="A-macroglobulin_rcpt-bd"/>
</dbReference>
<dbReference type="Gene3D" id="2.60.120.1540">
    <property type="match status" value="1"/>
</dbReference>
<dbReference type="Pfam" id="PF07677">
    <property type="entry name" value="A2M_recep"/>
    <property type="match status" value="1"/>
</dbReference>
<dbReference type="OMA" id="VTFYNTA"/>
<evidence type="ECO:0000313" key="10">
    <source>
        <dbReference type="RefSeq" id="XP_055893081.1"/>
    </source>
</evidence>
<dbReference type="SMART" id="SM01361">
    <property type="entry name" value="A2M_recep"/>
    <property type="match status" value="1"/>
</dbReference>
<dbReference type="Gene3D" id="2.60.40.1940">
    <property type="match status" value="1"/>
</dbReference>
<dbReference type="GO" id="GO:0004866">
    <property type="term" value="F:endopeptidase inhibitor activity"/>
    <property type="evidence" value="ECO:0007669"/>
    <property type="project" value="InterPro"/>
</dbReference>
<keyword evidence="1 5" id="KW-0732">Signal</keyword>
<keyword evidence="3" id="KW-1015">Disulfide bond</keyword>
<dbReference type="SMART" id="SM01419">
    <property type="entry name" value="Thiol-ester_cl"/>
    <property type="match status" value="1"/>
</dbReference>
<dbReference type="InterPro" id="IPR011626">
    <property type="entry name" value="Alpha-macroglobulin_TED"/>
</dbReference>
<evidence type="ECO:0000256" key="4">
    <source>
        <dbReference type="ARBA" id="ARBA00023180"/>
    </source>
</evidence>
<evidence type="ECO:0000256" key="1">
    <source>
        <dbReference type="ARBA" id="ARBA00022729"/>
    </source>
</evidence>
<dbReference type="InterPro" id="IPR002890">
    <property type="entry name" value="MG2"/>
</dbReference>
<reference evidence="10" key="1">
    <citation type="submission" date="2025-08" db="UniProtKB">
        <authorList>
            <consortium name="RefSeq"/>
        </authorList>
    </citation>
    <scope>IDENTIFICATION</scope>
</reference>
<dbReference type="InterPro" id="IPR047565">
    <property type="entry name" value="Alpha-macroglob_thiol-ester_cl"/>
</dbReference>
<organism evidence="9 10">
    <name type="scientific">Biomphalaria glabrata</name>
    <name type="common">Bloodfluke planorb</name>
    <name type="synonym">Freshwater snail</name>
    <dbReference type="NCBI Taxonomy" id="6526"/>
    <lineage>
        <taxon>Eukaryota</taxon>
        <taxon>Metazoa</taxon>
        <taxon>Spiralia</taxon>
        <taxon>Lophotrochozoa</taxon>
        <taxon>Mollusca</taxon>
        <taxon>Gastropoda</taxon>
        <taxon>Heterobranchia</taxon>
        <taxon>Euthyneura</taxon>
        <taxon>Panpulmonata</taxon>
        <taxon>Hygrophila</taxon>
        <taxon>Lymnaeoidea</taxon>
        <taxon>Planorbidae</taxon>
        <taxon>Biomphalaria</taxon>
    </lineage>
</organism>
<dbReference type="GO" id="GO:0005615">
    <property type="term" value="C:extracellular space"/>
    <property type="evidence" value="ECO:0007669"/>
    <property type="project" value="InterPro"/>
</dbReference>
<dbReference type="Gene3D" id="2.20.130.20">
    <property type="match status" value="1"/>
</dbReference>
<evidence type="ECO:0000259" key="8">
    <source>
        <dbReference type="SMART" id="SM01361"/>
    </source>
</evidence>